<evidence type="ECO:0000256" key="3">
    <source>
        <dbReference type="ARBA" id="ARBA00022679"/>
    </source>
</evidence>
<feature type="transmembrane region" description="Helical" evidence="7">
    <location>
        <begin position="25"/>
        <end position="44"/>
    </location>
</feature>
<organism evidence="8 9">
    <name type="scientific">Alkalibacterium kapii</name>
    <dbReference type="NCBI Taxonomy" id="426704"/>
    <lineage>
        <taxon>Bacteria</taxon>
        <taxon>Bacillati</taxon>
        <taxon>Bacillota</taxon>
        <taxon>Bacilli</taxon>
        <taxon>Lactobacillales</taxon>
        <taxon>Carnobacteriaceae</taxon>
        <taxon>Alkalibacterium</taxon>
    </lineage>
</organism>
<dbReference type="GO" id="GO:0008961">
    <property type="term" value="F:phosphatidylglycerol-prolipoprotein diacylglyceryl transferase activity"/>
    <property type="evidence" value="ECO:0007669"/>
    <property type="project" value="UniProtKB-UniRule"/>
</dbReference>
<keyword evidence="8" id="KW-0449">Lipoprotein</keyword>
<comment type="catalytic activity">
    <reaction evidence="7">
        <text>L-cysteinyl-[prolipoprotein] + a 1,2-diacyl-sn-glycero-3-phospho-(1'-sn-glycerol) = an S-1,2-diacyl-sn-glyceryl-L-cysteinyl-[prolipoprotein] + sn-glycerol 1-phosphate + H(+)</text>
        <dbReference type="Rhea" id="RHEA:56712"/>
        <dbReference type="Rhea" id="RHEA-COMP:14679"/>
        <dbReference type="Rhea" id="RHEA-COMP:14680"/>
        <dbReference type="ChEBI" id="CHEBI:15378"/>
        <dbReference type="ChEBI" id="CHEBI:29950"/>
        <dbReference type="ChEBI" id="CHEBI:57685"/>
        <dbReference type="ChEBI" id="CHEBI:64716"/>
        <dbReference type="ChEBI" id="CHEBI:140658"/>
        <dbReference type="EC" id="2.5.1.145"/>
    </reaction>
</comment>
<evidence type="ECO:0000256" key="6">
    <source>
        <dbReference type="ARBA" id="ARBA00023136"/>
    </source>
</evidence>
<sequence>MGDLYMQNMIGSIDPVAFNLGPIEVAWYGIIIVTGMFLAVWLSIREADKLGIREDFIVDLAFWMIPMGLIGARIYYVLFELPTYLADPIRIFFIWEGGIAIYGGLILGFITMYWYSRKNDVPVWLLVDILAPHVMLAQAIGRWGNFINQEAHGGEVSRQFLENLRLPEFIIEQMNIGGTYYHPTFLYESVWNLVGFVVLMLLRAKKDLMLRGEIFLGYLAWYGLGRFFIEGMRTDSLYIGDFRVSQVLSLLLLITSIGLLIYRRFYDYPKPPYYSEGIKPEKEFREKKKKYDQRKK</sequence>
<gene>
    <name evidence="7 8" type="primary">lgt</name>
    <name evidence="8" type="ORF">AKA01nite_00920</name>
</gene>
<keyword evidence="4 7" id="KW-0812">Transmembrane</keyword>
<keyword evidence="5 7" id="KW-1133">Transmembrane helix</keyword>
<evidence type="ECO:0000313" key="8">
    <source>
        <dbReference type="EMBL" id="GEK90470.1"/>
    </source>
</evidence>
<reference evidence="8 9" key="1">
    <citation type="submission" date="2019-07" db="EMBL/GenBank/DDBJ databases">
        <title>Whole genome shotgun sequence of Alkalibacterium kapii NBRC 103247.</title>
        <authorList>
            <person name="Hosoyama A."/>
            <person name="Uohara A."/>
            <person name="Ohji S."/>
            <person name="Ichikawa N."/>
        </authorList>
    </citation>
    <scope>NUCLEOTIDE SEQUENCE [LARGE SCALE GENOMIC DNA]</scope>
    <source>
        <strain evidence="8 9">NBRC 103247</strain>
    </source>
</reference>
<comment type="pathway">
    <text evidence="7">Protein modification; lipoprotein biosynthesis (diacylglyceryl transfer).</text>
</comment>
<proteinExistence type="inferred from homology"/>
<feature type="transmembrane region" description="Helical" evidence="7">
    <location>
        <begin position="184"/>
        <end position="202"/>
    </location>
</feature>
<name>A0A511AQJ1_9LACT</name>
<feature type="transmembrane region" description="Helical" evidence="7">
    <location>
        <begin position="56"/>
        <end position="79"/>
    </location>
</feature>
<dbReference type="NCBIfam" id="TIGR00544">
    <property type="entry name" value="lgt"/>
    <property type="match status" value="1"/>
</dbReference>
<dbReference type="HAMAP" id="MF_01147">
    <property type="entry name" value="Lgt"/>
    <property type="match status" value="1"/>
</dbReference>
<dbReference type="PROSITE" id="PS01311">
    <property type="entry name" value="LGT"/>
    <property type="match status" value="1"/>
</dbReference>
<comment type="similarity">
    <text evidence="1 7">Belongs to the Lgt family.</text>
</comment>
<dbReference type="GO" id="GO:0042158">
    <property type="term" value="P:lipoprotein biosynthetic process"/>
    <property type="evidence" value="ECO:0007669"/>
    <property type="project" value="UniProtKB-UniRule"/>
</dbReference>
<comment type="function">
    <text evidence="7">Catalyzes the transfer of the diacylglyceryl group from phosphatidylglycerol to the sulfhydryl group of the N-terminal cysteine of a prolipoprotein, the first step in the formation of mature lipoproteins.</text>
</comment>
<dbReference type="PANTHER" id="PTHR30589:SF0">
    <property type="entry name" value="PHOSPHATIDYLGLYCEROL--PROLIPOPROTEIN DIACYLGLYCERYL TRANSFERASE"/>
    <property type="match status" value="1"/>
</dbReference>
<keyword evidence="2 7" id="KW-1003">Cell membrane</keyword>
<feature type="binding site" evidence="7">
    <location>
        <position position="142"/>
    </location>
    <ligand>
        <name>a 1,2-diacyl-sn-glycero-3-phospho-(1'-sn-glycerol)</name>
        <dbReference type="ChEBI" id="CHEBI:64716"/>
    </ligand>
</feature>
<dbReference type="Proteomes" id="UP000321662">
    <property type="component" value="Unassembled WGS sequence"/>
</dbReference>
<evidence type="ECO:0000256" key="1">
    <source>
        <dbReference type="ARBA" id="ARBA00007150"/>
    </source>
</evidence>
<protein>
    <recommendedName>
        <fullName evidence="7">Phosphatidylglycerol--prolipoprotein diacylglyceryl transferase</fullName>
        <ecNumber evidence="7">2.5.1.145</ecNumber>
    </recommendedName>
</protein>
<feature type="transmembrane region" description="Helical" evidence="7">
    <location>
        <begin position="121"/>
        <end position="140"/>
    </location>
</feature>
<evidence type="ECO:0000256" key="4">
    <source>
        <dbReference type="ARBA" id="ARBA00022692"/>
    </source>
</evidence>
<feature type="transmembrane region" description="Helical" evidence="7">
    <location>
        <begin position="244"/>
        <end position="262"/>
    </location>
</feature>
<evidence type="ECO:0000256" key="2">
    <source>
        <dbReference type="ARBA" id="ARBA00022475"/>
    </source>
</evidence>
<comment type="caution">
    <text evidence="8">The sequence shown here is derived from an EMBL/GenBank/DDBJ whole genome shotgun (WGS) entry which is preliminary data.</text>
</comment>
<dbReference type="EC" id="2.5.1.145" evidence="7"/>
<dbReference type="InterPro" id="IPR001640">
    <property type="entry name" value="Lgt"/>
</dbReference>
<evidence type="ECO:0000256" key="7">
    <source>
        <dbReference type="HAMAP-Rule" id="MF_01147"/>
    </source>
</evidence>
<dbReference type="Pfam" id="PF01790">
    <property type="entry name" value="LGT"/>
    <property type="match status" value="1"/>
</dbReference>
<keyword evidence="9" id="KW-1185">Reference proteome</keyword>
<feature type="transmembrane region" description="Helical" evidence="7">
    <location>
        <begin position="214"/>
        <end position="232"/>
    </location>
</feature>
<comment type="subcellular location">
    <subcellularLocation>
        <location evidence="7">Cell membrane</location>
        <topology evidence="7">Multi-pass membrane protein</topology>
    </subcellularLocation>
</comment>
<dbReference type="PANTHER" id="PTHR30589">
    <property type="entry name" value="PROLIPOPROTEIN DIACYLGLYCERYL TRANSFERASE"/>
    <property type="match status" value="1"/>
</dbReference>
<keyword evidence="3 7" id="KW-0808">Transferase</keyword>
<dbReference type="GO" id="GO:0005886">
    <property type="term" value="C:plasma membrane"/>
    <property type="evidence" value="ECO:0007669"/>
    <property type="project" value="UniProtKB-SubCell"/>
</dbReference>
<dbReference type="UniPathway" id="UPA00664"/>
<evidence type="ECO:0000256" key="5">
    <source>
        <dbReference type="ARBA" id="ARBA00022989"/>
    </source>
</evidence>
<evidence type="ECO:0000313" key="9">
    <source>
        <dbReference type="Proteomes" id="UP000321662"/>
    </source>
</evidence>
<keyword evidence="6 7" id="KW-0472">Membrane</keyword>
<feature type="transmembrane region" description="Helical" evidence="7">
    <location>
        <begin position="91"/>
        <end position="114"/>
    </location>
</feature>
<accession>A0A511AQJ1</accession>
<dbReference type="EMBL" id="BJUY01000001">
    <property type="protein sequence ID" value="GEK90470.1"/>
    <property type="molecule type" value="Genomic_DNA"/>
</dbReference>
<dbReference type="AlphaFoldDB" id="A0A511AQJ1"/>